<protein>
    <recommendedName>
        <fullName evidence="6">2-oxoacid dehydrogenase acyltransferase catalytic domain-containing protein</fullName>
    </recommendedName>
</protein>
<dbReference type="GO" id="GO:0004742">
    <property type="term" value="F:dihydrolipoyllysine-residue acetyltransferase activity"/>
    <property type="evidence" value="ECO:0007669"/>
    <property type="project" value="TreeGrafter"/>
</dbReference>
<sequence>MAATAIELPRPEYPPPYFGAEVSSSLPPQVVGGEDEDLYGRLKSLRRQIEFLEIQEEYVKDEQKNLKRELLRAQEEVKRIQSVPLVIGQFMEMVDQNNGIVGSTTGSNYYVRILSTINRELLKPSASVALHRHSNALVDVLPPDSSISLLSQSEKPDVTYNDSSFCGCCMSDVLPPDANSSISLLSQSEKPDVTYSAAALALRKVPQCNSSWMNEHIRQYHSMNVGVAVQTDNGLYVPIVKDADKKGLSKISEEVKYLAQKAKDNNLKPEDYEGGTFTVSNLGGPFGVKQFCAIVNPPQSGILAVGSAERRVIPGADPHQYEFGSFMSVTLSCDHRVIDGAIGAEWLKAFKGYIENPQSMLL</sequence>
<gene>
    <name evidence="4" type="ORF">QJS04_geneDACA019146</name>
</gene>
<feature type="coiled-coil region" evidence="1">
    <location>
        <begin position="42"/>
        <end position="83"/>
    </location>
</feature>
<dbReference type="Gene3D" id="2.40.50.140">
    <property type="entry name" value="Nucleic acid-binding proteins"/>
    <property type="match status" value="1"/>
</dbReference>
<dbReference type="AlphaFoldDB" id="A0AAV9BCJ2"/>
<dbReference type="PANTHER" id="PTHR23151:SF90">
    <property type="entry name" value="DIHYDROLIPOYLLYSINE-RESIDUE ACETYLTRANSFERASE COMPONENT OF PYRUVATE DEHYDROGENASE COMPLEX, MITOCHONDRIAL-RELATED"/>
    <property type="match status" value="1"/>
</dbReference>
<dbReference type="PANTHER" id="PTHR23151">
    <property type="entry name" value="DIHYDROLIPOAMIDE ACETYL/SUCCINYL-TRANSFERASE-RELATED"/>
    <property type="match status" value="1"/>
</dbReference>
<dbReference type="Proteomes" id="UP001179952">
    <property type="component" value="Unassembled WGS sequence"/>
</dbReference>
<evidence type="ECO:0000259" key="3">
    <source>
        <dbReference type="Pfam" id="PF16450"/>
    </source>
</evidence>
<dbReference type="FunFam" id="2.40.50.140:FF:000046">
    <property type="entry name" value="26S protease regulatory subunit 6B"/>
    <property type="match status" value="1"/>
</dbReference>
<dbReference type="InterPro" id="IPR032501">
    <property type="entry name" value="Prot_ATP_ID_OB_2nd"/>
</dbReference>
<evidence type="ECO:0000256" key="1">
    <source>
        <dbReference type="SAM" id="Coils"/>
    </source>
</evidence>
<keyword evidence="5" id="KW-1185">Reference proteome</keyword>
<dbReference type="Pfam" id="PF16450">
    <property type="entry name" value="Prot_ATP_ID_OB_C"/>
    <property type="match status" value="1"/>
</dbReference>
<dbReference type="GO" id="GO:0006086">
    <property type="term" value="P:pyruvate decarboxylation to acetyl-CoA"/>
    <property type="evidence" value="ECO:0007669"/>
    <property type="project" value="InterPro"/>
</dbReference>
<evidence type="ECO:0008006" key="6">
    <source>
        <dbReference type="Google" id="ProtNLM"/>
    </source>
</evidence>
<dbReference type="GO" id="GO:0045254">
    <property type="term" value="C:pyruvate dehydrogenase complex"/>
    <property type="evidence" value="ECO:0007669"/>
    <property type="project" value="InterPro"/>
</dbReference>
<dbReference type="Pfam" id="PF00198">
    <property type="entry name" value="2-oxoacid_dh"/>
    <property type="match status" value="1"/>
</dbReference>
<proteinExistence type="predicted"/>
<dbReference type="InterPro" id="IPR001078">
    <property type="entry name" value="2-oxoacid_DH_actylTfrase"/>
</dbReference>
<keyword evidence="1" id="KW-0175">Coiled coil</keyword>
<dbReference type="InterPro" id="IPR045257">
    <property type="entry name" value="E2/Pdx1"/>
</dbReference>
<dbReference type="InterPro" id="IPR023213">
    <property type="entry name" value="CAT-like_dom_sf"/>
</dbReference>
<evidence type="ECO:0000313" key="4">
    <source>
        <dbReference type="EMBL" id="KAK1274158.1"/>
    </source>
</evidence>
<organism evidence="4 5">
    <name type="scientific">Acorus gramineus</name>
    <name type="common">Dwarf sweet flag</name>
    <dbReference type="NCBI Taxonomy" id="55184"/>
    <lineage>
        <taxon>Eukaryota</taxon>
        <taxon>Viridiplantae</taxon>
        <taxon>Streptophyta</taxon>
        <taxon>Embryophyta</taxon>
        <taxon>Tracheophyta</taxon>
        <taxon>Spermatophyta</taxon>
        <taxon>Magnoliopsida</taxon>
        <taxon>Liliopsida</taxon>
        <taxon>Acoraceae</taxon>
        <taxon>Acorus</taxon>
    </lineage>
</organism>
<accession>A0AAV9BCJ2</accession>
<dbReference type="Gene3D" id="3.30.559.10">
    <property type="entry name" value="Chloramphenicol acetyltransferase-like domain"/>
    <property type="match status" value="1"/>
</dbReference>
<reference evidence="4" key="2">
    <citation type="submission" date="2023-06" db="EMBL/GenBank/DDBJ databases">
        <authorList>
            <person name="Ma L."/>
            <person name="Liu K.-W."/>
            <person name="Li Z."/>
            <person name="Hsiao Y.-Y."/>
            <person name="Qi Y."/>
            <person name="Fu T."/>
            <person name="Tang G."/>
            <person name="Zhang D."/>
            <person name="Sun W.-H."/>
            <person name="Liu D.-K."/>
            <person name="Li Y."/>
            <person name="Chen G.-Z."/>
            <person name="Liu X.-D."/>
            <person name="Liao X.-Y."/>
            <person name="Jiang Y.-T."/>
            <person name="Yu X."/>
            <person name="Hao Y."/>
            <person name="Huang J."/>
            <person name="Zhao X.-W."/>
            <person name="Ke S."/>
            <person name="Chen Y.-Y."/>
            <person name="Wu W.-L."/>
            <person name="Hsu J.-L."/>
            <person name="Lin Y.-F."/>
            <person name="Huang M.-D."/>
            <person name="Li C.-Y."/>
            <person name="Huang L."/>
            <person name="Wang Z.-W."/>
            <person name="Zhao X."/>
            <person name="Zhong W.-Y."/>
            <person name="Peng D.-H."/>
            <person name="Ahmad S."/>
            <person name="Lan S."/>
            <person name="Zhang J.-S."/>
            <person name="Tsai W.-C."/>
            <person name="Van De Peer Y."/>
            <person name="Liu Z.-J."/>
        </authorList>
    </citation>
    <scope>NUCLEOTIDE SEQUENCE</scope>
    <source>
        <strain evidence="4">SCP</strain>
        <tissue evidence="4">Leaves</tissue>
    </source>
</reference>
<evidence type="ECO:0000313" key="5">
    <source>
        <dbReference type="Proteomes" id="UP001179952"/>
    </source>
</evidence>
<feature type="domain" description="2-oxoacid dehydrogenase acyltransferase catalytic" evidence="2">
    <location>
        <begin position="194"/>
        <end position="362"/>
    </location>
</feature>
<reference evidence="4" key="1">
    <citation type="journal article" date="2023" name="Nat. Commun.">
        <title>Diploid and tetraploid genomes of Acorus and the evolution of monocots.</title>
        <authorList>
            <person name="Ma L."/>
            <person name="Liu K.W."/>
            <person name="Li Z."/>
            <person name="Hsiao Y.Y."/>
            <person name="Qi Y."/>
            <person name="Fu T."/>
            <person name="Tang G.D."/>
            <person name="Zhang D."/>
            <person name="Sun W.H."/>
            <person name="Liu D.K."/>
            <person name="Li Y."/>
            <person name="Chen G.Z."/>
            <person name="Liu X.D."/>
            <person name="Liao X.Y."/>
            <person name="Jiang Y.T."/>
            <person name="Yu X."/>
            <person name="Hao Y."/>
            <person name="Huang J."/>
            <person name="Zhao X.W."/>
            <person name="Ke S."/>
            <person name="Chen Y.Y."/>
            <person name="Wu W.L."/>
            <person name="Hsu J.L."/>
            <person name="Lin Y.F."/>
            <person name="Huang M.D."/>
            <person name="Li C.Y."/>
            <person name="Huang L."/>
            <person name="Wang Z.W."/>
            <person name="Zhao X."/>
            <person name="Zhong W.Y."/>
            <person name="Peng D.H."/>
            <person name="Ahmad S."/>
            <person name="Lan S."/>
            <person name="Zhang J.S."/>
            <person name="Tsai W.C."/>
            <person name="Van de Peer Y."/>
            <person name="Liu Z.J."/>
        </authorList>
    </citation>
    <scope>NUCLEOTIDE SEQUENCE</scope>
    <source>
        <strain evidence="4">SCP</strain>
    </source>
</reference>
<dbReference type="InterPro" id="IPR012340">
    <property type="entry name" value="NA-bd_OB-fold"/>
</dbReference>
<evidence type="ECO:0000259" key="2">
    <source>
        <dbReference type="Pfam" id="PF00198"/>
    </source>
</evidence>
<dbReference type="SUPFAM" id="SSF52777">
    <property type="entry name" value="CoA-dependent acyltransferases"/>
    <property type="match status" value="1"/>
</dbReference>
<dbReference type="EMBL" id="JAUJYN010000004">
    <property type="protein sequence ID" value="KAK1274158.1"/>
    <property type="molecule type" value="Genomic_DNA"/>
</dbReference>
<comment type="caution">
    <text evidence="4">The sequence shown here is derived from an EMBL/GenBank/DDBJ whole genome shotgun (WGS) entry which is preliminary data.</text>
</comment>
<name>A0AAV9BCJ2_ACOGR</name>
<feature type="domain" description="Proteasomal ATPase second OB" evidence="3">
    <location>
        <begin position="87"/>
        <end position="142"/>
    </location>
</feature>